<sequence>MAPIRGGGGGGGARGSNNYGGRVDIPAALWKSGSCILHPASPRRFSSHRVAPSASGFRLDIAACAIMTLSIALKRRAHRMLVVPILLGCLASLASASPGDSAGLADTQDASYDSDGQNVLIPVHPAPNSAQGKPLTAPTFSASATSNALQDLHSALETMQQEYFSLWLGKWTTAIDWTAAVMGTHMSAALSSLSHSISYTMPGTFDKGRKLDVEAQMVENEINKYFGQTIAYYFGEDAFGLRMQAYDDMLWVVLGWLDSIQFIESHSHLHYPLANPTSRHQSTWHGQQFTPAFAHRARVFYELASAGWDWKLCGGGMTWNPNLLPYKNAITNELFISASINMYLHFPGDKNCSPFMSAQDSGPHPPWKKLRAQESGDPSTCSTADGSLPEYDPIYLANAVNGYNWLKNSGMQNEQGLYVDGFHIRGYGRNGSIGTGKCDERNEMVYTYNQGVILSGLRGLWEATGKIDHLEDGHELVRNVIRATGWTDSDLAPFVSFSFSNPEHHGKPSASSHPHPNPESTSKEKAKHKNPPKPSPHQHLFARNRNPTPPPPLSPSSWSGLGTNGILTDACDPLGICSQDGQTFKGIFFHHLVHFCAPLPTVPVQPGKTFAASKEAAMLHRMSCREYTSWVVRNARMAMGTRDEGGRFGGWWGVGVGEGAGVGADKKKQGKTDKGSRKRRIDSETFVPEGAVDYRNDGGAYAAFFEAVEGGDEDDGLFLSSSCSSSSSSSSSSDDSDTPPTYQHMQRRNIHTSTDLNDRGRGRTVETQGGGVAVLRAMWEFLRRDDGEGEEG</sequence>
<dbReference type="Proteomes" id="UP000799779">
    <property type="component" value="Unassembled WGS sequence"/>
</dbReference>
<dbReference type="GO" id="GO:0016787">
    <property type="term" value="F:hydrolase activity"/>
    <property type="evidence" value="ECO:0007669"/>
    <property type="project" value="UniProtKB-KW"/>
</dbReference>
<keyword evidence="3" id="KW-1185">Reference proteome</keyword>
<keyword evidence="2" id="KW-0378">Hydrolase</keyword>
<dbReference type="InterPro" id="IPR005198">
    <property type="entry name" value="Glyco_hydro_76"/>
</dbReference>
<accession>A0A6A5WKF0</accession>
<feature type="compositionally biased region" description="Polar residues" evidence="1">
    <location>
        <begin position="509"/>
        <end position="520"/>
    </location>
</feature>
<reference evidence="2" key="1">
    <citation type="journal article" date="2020" name="Stud. Mycol.">
        <title>101 Dothideomycetes genomes: a test case for predicting lifestyles and emergence of pathogens.</title>
        <authorList>
            <person name="Haridas S."/>
            <person name="Albert R."/>
            <person name="Binder M."/>
            <person name="Bloem J."/>
            <person name="Labutti K."/>
            <person name="Salamov A."/>
            <person name="Andreopoulos B."/>
            <person name="Baker S."/>
            <person name="Barry K."/>
            <person name="Bills G."/>
            <person name="Bluhm B."/>
            <person name="Cannon C."/>
            <person name="Castanera R."/>
            <person name="Culley D."/>
            <person name="Daum C."/>
            <person name="Ezra D."/>
            <person name="Gonzalez J."/>
            <person name="Henrissat B."/>
            <person name="Kuo A."/>
            <person name="Liang C."/>
            <person name="Lipzen A."/>
            <person name="Lutzoni F."/>
            <person name="Magnuson J."/>
            <person name="Mondo S."/>
            <person name="Nolan M."/>
            <person name="Ohm R."/>
            <person name="Pangilinan J."/>
            <person name="Park H.-J."/>
            <person name="Ramirez L."/>
            <person name="Alfaro M."/>
            <person name="Sun H."/>
            <person name="Tritt A."/>
            <person name="Yoshinaga Y."/>
            <person name="Zwiers L.-H."/>
            <person name="Turgeon B."/>
            <person name="Goodwin S."/>
            <person name="Spatafora J."/>
            <person name="Crous P."/>
            <person name="Grigoriev I."/>
        </authorList>
    </citation>
    <scope>NUCLEOTIDE SEQUENCE</scope>
    <source>
        <strain evidence="2">CBS 123094</strain>
    </source>
</reference>
<proteinExistence type="predicted"/>
<dbReference type="PANTHER" id="PTHR47791:SF2">
    <property type="entry name" value="ENDO MANNANASE, GH76 FAMILY (EUROFUNG)"/>
    <property type="match status" value="1"/>
</dbReference>
<dbReference type="PANTHER" id="PTHR47791">
    <property type="entry name" value="MEIOTICALLY UP-REGULATED GENE 191 PROTEIN"/>
    <property type="match status" value="1"/>
</dbReference>
<feature type="region of interest" description="Disordered" evidence="1">
    <location>
        <begin position="716"/>
        <end position="769"/>
    </location>
</feature>
<dbReference type="Gene3D" id="1.50.10.20">
    <property type="match status" value="1"/>
</dbReference>
<evidence type="ECO:0000313" key="3">
    <source>
        <dbReference type="Proteomes" id="UP000799779"/>
    </source>
</evidence>
<feature type="region of interest" description="Disordered" evidence="1">
    <location>
        <begin position="502"/>
        <end position="559"/>
    </location>
</feature>
<feature type="compositionally biased region" description="Basic and acidic residues" evidence="1">
    <location>
        <begin position="664"/>
        <end position="675"/>
    </location>
</feature>
<feature type="region of interest" description="Disordered" evidence="1">
    <location>
        <begin position="357"/>
        <end position="383"/>
    </location>
</feature>
<gene>
    <name evidence="2" type="ORF">P154DRAFT_574464</name>
</gene>
<feature type="compositionally biased region" description="Low complexity" evidence="1">
    <location>
        <begin position="720"/>
        <end position="733"/>
    </location>
</feature>
<dbReference type="InterPro" id="IPR053169">
    <property type="entry name" value="MUG_Protein"/>
</dbReference>
<dbReference type="AlphaFoldDB" id="A0A6A5WKF0"/>
<dbReference type="EMBL" id="ML977579">
    <property type="protein sequence ID" value="KAF2002152.1"/>
    <property type="molecule type" value="Genomic_DNA"/>
</dbReference>
<dbReference type="Pfam" id="PF03663">
    <property type="entry name" value="Glyco_hydro_76"/>
    <property type="match status" value="1"/>
</dbReference>
<evidence type="ECO:0000313" key="2">
    <source>
        <dbReference type="EMBL" id="KAF2002152.1"/>
    </source>
</evidence>
<dbReference type="InterPro" id="IPR008928">
    <property type="entry name" value="6-hairpin_glycosidase_sf"/>
</dbReference>
<name>A0A6A5WKF0_9PLEO</name>
<protein>
    <submittedName>
        <fullName evidence="2">Glycoside hydrolase family 76 protein</fullName>
    </submittedName>
</protein>
<organism evidence="2 3">
    <name type="scientific">Amniculicola lignicola CBS 123094</name>
    <dbReference type="NCBI Taxonomy" id="1392246"/>
    <lineage>
        <taxon>Eukaryota</taxon>
        <taxon>Fungi</taxon>
        <taxon>Dikarya</taxon>
        <taxon>Ascomycota</taxon>
        <taxon>Pezizomycotina</taxon>
        <taxon>Dothideomycetes</taxon>
        <taxon>Pleosporomycetidae</taxon>
        <taxon>Pleosporales</taxon>
        <taxon>Amniculicolaceae</taxon>
        <taxon>Amniculicola</taxon>
    </lineage>
</organism>
<dbReference type="GO" id="GO:0005975">
    <property type="term" value="P:carbohydrate metabolic process"/>
    <property type="evidence" value="ECO:0007669"/>
    <property type="project" value="InterPro"/>
</dbReference>
<dbReference type="SUPFAM" id="SSF48208">
    <property type="entry name" value="Six-hairpin glycosidases"/>
    <property type="match status" value="1"/>
</dbReference>
<dbReference type="OrthoDB" id="4104179at2759"/>
<evidence type="ECO:0000256" key="1">
    <source>
        <dbReference type="SAM" id="MobiDB-lite"/>
    </source>
</evidence>
<feature type="region of interest" description="Disordered" evidence="1">
    <location>
        <begin position="662"/>
        <end position="683"/>
    </location>
</feature>